<keyword evidence="6" id="KW-1185">Reference proteome</keyword>
<dbReference type="InterPro" id="IPR008978">
    <property type="entry name" value="HSP20-like_chaperone"/>
</dbReference>
<comment type="caution">
    <text evidence="5">The sequence shown here is derived from an EMBL/GenBank/DDBJ whole genome shotgun (WGS) entry which is preliminary data.</text>
</comment>
<dbReference type="Proteomes" id="UP000800093">
    <property type="component" value="Unassembled WGS sequence"/>
</dbReference>
<dbReference type="CDD" id="cd06464">
    <property type="entry name" value="ACD_sHsps-like"/>
    <property type="match status" value="1"/>
</dbReference>
<comment type="similarity">
    <text evidence="2 3">Belongs to the small heat shock protein (HSP20) family.</text>
</comment>
<evidence type="ECO:0000313" key="5">
    <source>
        <dbReference type="EMBL" id="KAF2258910.1"/>
    </source>
</evidence>
<dbReference type="EMBL" id="ML986728">
    <property type="protein sequence ID" value="KAF2258910.1"/>
    <property type="molecule type" value="Genomic_DNA"/>
</dbReference>
<dbReference type="PANTHER" id="PTHR11527">
    <property type="entry name" value="HEAT-SHOCK PROTEIN 20 FAMILY MEMBER"/>
    <property type="match status" value="1"/>
</dbReference>
<feature type="domain" description="SHSP" evidence="4">
    <location>
        <begin position="11"/>
        <end position="151"/>
    </location>
</feature>
<gene>
    <name evidence="5" type="ORF">CC78DRAFT_476849</name>
</gene>
<evidence type="ECO:0000259" key="4">
    <source>
        <dbReference type="PROSITE" id="PS01031"/>
    </source>
</evidence>
<proteinExistence type="inferred from homology"/>
<dbReference type="AlphaFoldDB" id="A0A9P4K2G2"/>
<accession>A0A9P4K2G2</accession>
<name>A0A9P4K2G2_9PLEO</name>
<dbReference type="Gene3D" id="2.60.40.790">
    <property type="match status" value="1"/>
</dbReference>
<dbReference type="InterPro" id="IPR031107">
    <property type="entry name" value="Small_HSP"/>
</dbReference>
<evidence type="ECO:0000313" key="6">
    <source>
        <dbReference type="Proteomes" id="UP000800093"/>
    </source>
</evidence>
<organism evidence="5 6">
    <name type="scientific">Lojkania enalia</name>
    <dbReference type="NCBI Taxonomy" id="147567"/>
    <lineage>
        <taxon>Eukaryota</taxon>
        <taxon>Fungi</taxon>
        <taxon>Dikarya</taxon>
        <taxon>Ascomycota</taxon>
        <taxon>Pezizomycotina</taxon>
        <taxon>Dothideomycetes</taxon>
        <taxon>Pleosporomycetidae</taxon>
        <taxon>Pleosporales</taxon>
        <taxon>Pleosporales incertae sedis</taxon>
        <taxon>Lojkania</taxon>
    </lineage>
</organism>
<sequence>MFSSESHRNPRPDAPFSPDFDLRETTDAYFLEGEFPGISGRGAVKMQWLDGRTLRIEGRIQKLDLNEAGEVILVRGQERKEERENSQEKASALRTWLNERRAGLFVRNFSFPAGLDIDRIQARLSQGLLRVMIPKTRRERFESREIYVQTPDDSLV</sequence>
<keyword evidence="1" id="KW-0346">Stress response</keyword>
<evidence type="ECO:0000256" key="1">
    <source>
        <dbReference type="ARBA" id="ARBA00023016"/>
    </source>
</evidence>
<dbReference type="PROSITE" id="PS01031">
    <property type="entry name" value="SHSP"/>
    <property type="match status" value="1"/>
</dbReference>
<dbReference type="Pfam" id="PF00011">
    <property type="entry name" value="HSP20"/>
    <property type="match status" value="1"/>
</dbReference>
<dbReference type="SUPFAM" id="SSF49764">
    <property type="entry name" value="HSP20-like chaperones"/>
    <property type="match status" value="1"/>
</dbReference>
<dbReference type="InterPro" id="IPR002068">
    <property type="entry name" value="A-crystallin/Hsp20_dom"/>
</dbReference>
<evidence type="ECO:0000256" key="2">
    <source>
        <dbReference type="PROSITE-ProRule" id="PRU00285"/>
    </source>
</evidence>
<dbReference type="OrthoDB" id="3778131at2759"/>
<evidence type="ECO:0000256" key="3">
    <source>
        <dbReference type="RuleBase" id="RU003616"/>
    </source>
</evidence>
<protein>
    <submittedName>
        <fullName evidence="5">HSP20-like chaperone</fullName>
    </submittedName>
</protein>
<reference evidence="6" key="1">
    <citation type="journal article" date="2020" name="Stud. Mycol.">
        <title>101 Dothideomycetes genomes: A test case for predicting lifestyles and emergence of pathogens.</title>
        <authorList>
            <person name="Haridas S."/>
            <person name="Albert R."/>
            <person name="Binder M."/>
            <person name="Bloem J."/>
            <person name="LaButti K."/>
            <person name="Salamov A."/>
            <person name="Andreopoulos B."/>
            <person name="Baker S."/>
            <person name="Barry K."/>
            <person name="Bills G."/>
            <person name="Bluhm B."/>
            <person name="Cannon C."/>
            <person name="Castanera R."/>
            <person name="Culley D."/>
            <person name="Daum C."/>
            <person name="Ezra D."/>
            <person name="Gonzalez J."/>
            <person name="Henrissat B."/>
            <person name="Kuo A."/>
            <person name="Liang C."/>
            <person name="Lipzen A."/>
            <person name="Lutzoni F."/>
            <person name="Magnuson J."/>
            <person name="Mondo S."/>
            <person name="Nolan M."/>
            <person name="Ohm R."/>
            <person name="Pangilinan J."/>
            <person name="Park H.-J."/>
            <person name="Ramirez L."/>
            <person name="Alfaro M."/>
            <person name="Sun H."/>
            <person name="Tritt A."/>
            <person name="Yoshinaga Y."/>
            <person name="Zwiers L.-H."/>
            <person name="Turgeon B."/>
            <person name="Goodwin S."/>
            <person name="Spatafora J."/>
            <person name="Crous P."/>
            <person name="Grigoriev I."/>
        </authorList>
    </citation>
    <scope>NUCLEOTIDE SEQUENCE [LARGE SCALE GENOMIC DNA]</scope>
    <source>
        <strain evidence="6">CBS 304.66</strain>
    </source>
</reference>